<protein>
    <submittedName>
        <fullName evidence="1">Dedicator of cytokinesis protein 7 isoform X16</fullName>
    </submittedName>
</protein>
<proteinExistence type="predicted"/>
<dbReference type="GO" id="GO:0005829">
    <property type="term" value="C:cytosol"/>
    <property type="evidence" value="ECO:0007669"/>
    <property type="project" value="TreeGrafter"/>
</dbReference>
<accession>A0AAD5F9I0</accession>
<dbReference type="PANTHER" id="PTHR23317">
    <property type="entry name" value="DEDICATOR OF CYTOKINESIS DOCK"/>
    <property type="match status" value="1"/>
</dbReference>
<evidence type="ECO:0000313" key="1">
    <source>
        <dbReference type="EMBL" id="KAI5607873.1"/>
    </source>
</evidence>
<dbReference type="AlphaFoldDB" id="A0AAD5F9I0"/>
<evidence type="ECO:0000313" key="2">
    <source>
        <dbReference type="Proteomes" id="UP001205998"/>
    </source>
</evidence>
<dbReference type="Proteomes" id="UP001205998">
    <property type="component" value="Unassembled WGS sequence"/>
</dbReference>
<dbReference type="PANTHER" id="PTHR23317:SF65">
    <property type="entry name" value="DEDICATOR OF CYTOKINESIS PROTEIN 6"/>
    <property type="match status" value="1"/>
</dbReference>
<organism evidence="1 2">
    <name type="scientific">Silurus asotus</name>
    <name type="common">Amur catfish</name>
    <name type="synonym">Parasilurus asotus</name>
    <dbReference type="NCBI Taxonomy" id="30991"/>
    <lineage>
        <taxon>Eukaryota</taxon>
        <taxon>Metazoa</taxon>
        <taxon>Chordata</taxon>
        <taxon>Craniata</taxon>
        <taxon>Vertebrata</taxon>
        <taxon>Euteleostomi</taxon>
        <taxon>Actinopterygii</taxon>
        <taxon>Neopterygii</taxon>
        <taxon>Teleostei</taxon>
        <taxon>Ostariophysi</taxon>
        <taxon>Siluriformes</taxon>
        <taxon>Siluridae</taxon>
        <taxon>Silurus</taxon>
    </lineage>
</organism>
<comment type="caution">
    <text evidence="1">The sequence shown here is derived from an EMBL/GenBank/DDBJ whole genome shotgun (WGS) entry which is preliminary data.</text>
</comment>
<reference evidence="1" key="1">
    <citation type="submission" date="2018-07" db="EMBL/GenBank/DDBJ databases">
        <title>Comparative genomics of catfishes provides insights into carnivory and benthic adaptation.</title>
        <authorList>
            <person name="Zhang Y."/>
            <person name="Wang D."/>
            <person name="Peng Z."/>
            <person name="Zheng S."/>
            <person name="Shao F."/>
            <person name="Tao W."/>
        </authorList>
    </citation>
    <scope>NUCLEOTIDE SEQUENCE</scope>
    <source>
        <strain evidence="1">Chongqing</strain>
    </source>
</reference>
<sequence>MSAFVGSTSLLAPSLKQMPRKLLHEELALQWVVSTSVVREAALQQAWFFFQLMGKSMAHHLFLTSKLDVPRRQRFPDRFVDDIAALVCAISADIASRHQKDVELVERLNNSLAFFLNDLLSLLDRGFVFNLIRTYYKQISNKLHTTQNPSSLVALRLDFMRIVCSHEHYVTLNLPCATFSPPSSPSPSTSSTTSQVLKHTRLPCVYISQRSAVIDMEPS</sequence>
<dbReference type="GO" id="GO:0007264">
    <property type="term" value="P:small GTPase-mediated signal transduction"/>
    <property type="evidence" value="ECO:0007669"/>
    <property type="project" value="InterPro"/>
</dbReference>
<dbReference type="InterPro" id="IPR026791">
    <property type="entry name" value="DOCK"/>
</dbReference>
<keyword evidence="2" id="KW-1185">Reference proteome</keyword>
<name>A0AAD5F9I0_SILAS</name>
<dbReference type="GO" id="GO:0005085">
    <property type="term" value="F:guanyl-nucleotide exchange factor activity"/>
    <property type="evidence" value="ECO:0007669"/>
    <property type="project" value="InterPro"/>
</dbReference>
<dbReference type="EMBL" id="MU588924">
    <property type="protein sequence ID" value="KAI5607873.1"/>
    <property type="molecule type" value="Genomic_DNA"/>
</dbReference>
<gene>
    <name evidence="1" type="ORF">C0J50_12381</name>
</gene>